<dbReference type="RefSeq" id="XP_073559322.1">
    <property type="nucleotide sequence ID" value="XM_073702187.1"/>
</dbReference>
<organism evidence="1 2">
    <name type="scientific">Trichoderma ghanense</name>
    <dbReference type="NCBI Taxonomy" id="65468"/>
    <lineage>
        <taxon>Eukaryota</taxon>
        <taxon>Fungi</taxon>
        <taxon>Dikarya</taxon>
        <taxon>Ascomycota</taxon>
        <taxon>Pezizomycotina</taxon>
        <taxon>Sordariomycetes</taxon>
        <taxon>Hypocreomycetidae</taxon>
        <taxon>Hypocreales</taxon>
        <taxon>Hypocreaceae</taxon>
        <taxon>Trichoderma</taxon>
    </lineage>
</organism>
<dbReference type="EMBL" id="PPTA01000005">
    <property type="protein sequence ID" value="TFB03121.1"/>
    <property type="molecule type" value="Genomic_DNA"/>
</dbReference>
<proteinExistence type="predicted"/>
<name>A0ABY2H4R5_9HYPO</name>
<protein>
    <submittedName>
        <fullName evidence="1">Uncharacterized protein</fullName>
    </submittedName>
</protein>
<evidence type="ECO:0000313" key="1">
    <source>
        <dbReference type="EMBL" id="TFB03121.1"/>
    </source>
</evidence>
<dbReference type="Proteomes" id="UP001642720">
    <property type="component" value="Unassembled WGS sequence"/>
</dbReference>
<accession>A0ABY2H4R5</accession>
<reference evidence="1 2" key="1">
    <citation type="submission" date="2018-01" db="EMBL/GenBank/DDBJ databases">
        <title>Genome characterization of the sugarcane-associated fungus Trichoderma ghanense CCMA-1212 and their application in lignocelulose bioconversion.</title>
        <authorList>
            <person name="Steindorff A.S."/>
            <person name="Mendes T.D."/>
            <person name="Vilela E.S.D."/>
            <person name="Rodrigues D.S."/>
            <person name="Formighieri E.F."/>
            <person name="Melo I.S."/>
            <person name="Favaro L.C.L."/>
        </authorList>
    </citation>
    <scope>NUCLEOTIDE SEQUENCE [LARGE SCALE GENOMIC DNA]</scope>
    <source>
        <strain evidence="1 2">CCMA-1212</strain>
    </source>
</reference>
<dbReference type="GeneID" id="300576637"/>
<keyword evidence="2" id="KW-1185">Reference proteome</keyword>
<gene>
    <name evidence="1" type="ORF">CCMA1212_004904</name>
</gene>
<comment type="caution">
    <text evidence="1">The sequence shown here is derived from an EMBL/GenBank/DDBJ whole genome shotgun (WGS) entry which is preliminary data.</text>
</comment>
<evidence type="ECO:0000313" key="2">
    <source>
        <dbReference type="Proteomes" id="UP001642720"/>
    </source>
</evidence>
<sequence>MEGKQLHRPLPRPPIMTAATIGEPVRHLPSLGLLVVSVSTEASSTGLRGGTATIRRLVMLHSKTSKQAELASRIAPTGLDMARMEDLLLDCASKDKQAVPGTVSRSGIGDECRRSAPVPPSTYLVFAAVPGLEAVPARQVPWRIGICTPLLHGLYRDTLKEGKRYKTSGSLSRVEAAALGNSTYLSKRGPKK</sequence>